<keyword evidence="3 6" id="KW-0812">Transmembrane</keyword>
<evidence type="ECO:0000313" key="7">
    <source>
        <dbReference type="EMBL" id="KAK2985129.1"/>
    </source>
</evidence>
<dbReference type="GO" id="GO:0016020">
    <property type="term" value="C:membrane"/>
    <property type="evidence" value="ECO:0007669"/>
    <property type="project" value="UniProtKB-SubCell"/>
</dbReference>
<feature type="transmembrane region" description="Helical" evidence="6">
    <location>
        <begin position="71"/>
        <end position="97"/>
    </location>
</feature>
<organism evidence="7 8">
    <name type="scientific">Escallonia rubra</name>
    <dbReference type="NCBI Taxonomy" id="112253"/>
    <lineage>
        <taxon>Eukaryota</taxon>
        <taxon>Viridiplantae</taxon>
        <taxon>Streptophyta</taxon>
        <taxon>Embryophyta</taxon>
        <taxon>Tracheophyta</taxon>
        <taxon>Spermatophyta</taxon>
        <taxon>Magnoliopsida</taxon>
        <taxon>eudicotyledons</taxon>
        <taxon>Gunneridae</taxon>
        <taxon>Pentapetalae</taxon>
        <taxon>asterids</taxon>
        <taxon>campanulids</taxon>
        <taxon>Escalloniales</taxon>
        <taxon>Escalloniaceae</taxon>
        <taxon>Escallonia</taxon>
    </lineage>
</organism>
<evidence type="ECO:0000256" key="6">
    <source>
        <dbReference type="SAM" id="Phobius"/>
    </source>
</evidence>
<evidence type="ECO:0000256" key="1">
    <source>
        <dbReference type="ARBA" id="ARBA00004141"/>
    </source>
</evidence>
<evidence type="ECO:0000256" key="5">
    <source>
        <dbReference type="ARBA" id="ARBA00023136"/>
    </source>
</evidence>
<dbReference type="InterPro" id="IPR044991">
    <property type="entry name" value="TET_plant"/>
</dbReference>
<protein>
    <recommendedName>
        <fullName evidence="9">Tetraspanin-8</fullName>
    </recommendedName>
</protein>
<dbReference type="PROSITE" id="PS00421">
    <property type="entry name" value="TM4_1"/>
    <property type="match status" value="1"/>
</dbReference>
<comment type="subcellular location">
    <subcellularLocation>
        <location evidence="1">Membrane</location>
        <topology evidence="1">Multi-pass membrane protein</topology>
    </subcellularLocation>
</comment>
<comment type="caution">
    <text evidence="7">The sequence shown here is derived from an EMBL/GenBank/DDBJ whole genome shotgun (WGS) entry which is preliminary data.</text>
</comment>
<evidence type="ECO:0008006" key="9">
    <source>
        <dbReference type="Google" id="ProtNLM"/>
    </source>
</evidence>
<proteinExistence type="inferred from homology"/>
<feature type="transmembrane region" description="Helical" evidence="6">
    <location>
        <begin position="6"/>
        <end position="26"/>
    </location>
</feature>
<keyword evidence="4 6" id="KW-1133">Transmembrane helix</keyword>
<evidence type="ECO:0000256" key="3">
    <source>
        <dbReference type="ARBA" id="ARBA00022692"/>
    </source>
</evidence>
<dbReference type="AlphaFoldDB" id="A0AA88R987"/>
<reference evidence="7" key="1">
    <citation type="submission" date="2022-12" db="EMBL/GenBank/DDBJ databases">
        <title>Draft genome assemblies for two species of Escallonia (Escalloniales).</title>
        <authorList>
            <person name="Chanderbali A."/>
            <person name="Dervinis C."/>
            <person name="Anghel I."/>
            <person name="Soltis D."/>
            <person name="Soltis P."/>
            <person name="Zapata F."/>
        </authorList>
    </citation>
    <scope>NUCLEOTIDE SEQUENCE</scope>
    <source>
        <strain evidence="7">UCBG92.1500</strain>
        <tissue evidence="7">Leaf</tissue>
    </source>
</reference>
<comment type="similarity">
    <text evidence="2">Belongs to the tetraspanin (TM4SF) family.</text>
</comment>
<accession>A0AA88R987</accession>
<evidence type="ECO:0000256" key="2">
    <source>
        <dbReference type="ARBA" id="ARBA00006840"/>
    </source>
</evidence>
<dbReference type="InterPro" id="IPR018503">
    <property type="entry name" value="Tetraspanin_CS"/>
</dbReference>
<evidence type="ECO:0000313" key="8">
    <source>
        <dbReference type="Proteomes" id="UP001187471"/>
    </source>
</evidence>
<keyword evidence="5 6" id="KW-0472">Membrane</keyword>
<gene>
    <name evidence="7" type="ORF">RJ640_021891</name>
</gene>
<dbReference type="Proteomes" id="UP001187471">
    <property type="component" value="Unassembled WGS sequence"/>
</dbReference>
<sequence length="271" mass="30300">MVRASNLFIATLNVITLTLSFAAIGYSLWYATHDGASLCQTTLQKPLLIAGSSLLVVSLMGLVGSCCRVNWLLTIYLVVMFLLILGLIGFTIFTFIVTNKGVGRAISGKGFREYRLGDYSGWLQKHVVNGKNWEKIRSCLVDVHVCAGLARYQKSEDFDKRRLSSLQSGCCKPPSYCGFRYVNATFWTVPKSGPAEPDSDCTTWSNNQRQLCYDCKSCKAGVLDYIKGQWRKLAIINICVLFIIIIIYSMGCCARQNNKASQFKRVNRGYL</sequence>
<dbReference type="GO" id="GO:0009734">
    <property type="term" value="P:auxin-activated signaling pathway"/>
    <property type="evidence" value="ECO:0007669"/>
    <property type="project" value="InterPro"/>
</dbReference>
<evidence type="ECO:0000256" key="4">
    <source>
        <dbReference type="ARBA" id="ARBA00022989"/>
    </source>
</evidence>
<feature type="transmembrane region" description="Helical" evidence="6">
    <location>
        <begin position="47"/>
        <end position="65"/>
    </location>
</feature>
<feature type="transmembrane region" description="Helical" evidence="6">
    <location>
        <begin position="233"/>
        <end position="251"/>
    </location>
</feature>
<dbReference type="Pfam" id="PF00335">
    <property type="entry name" value="Tetraspanin"/>
    <property type="match status" value="1"/>
</dbReference>
<dbReference type="InterPro" id="IPR018499">
    <property type="entry name" value="Tetraspanin/Peripherin"/>
</dbReference>
<keyword evidence="8" id="KW-1185">Reference proteome</keyword>
<dbReference type="EMBL" id="JAVXUO010001193">
    <property type="protein sequence ID" value="KAK2985129.1"/>
    <property type="molecule type" value="Genomic_DNA"/>
</dbReference>
<name>A0AA88R987_9ASTE</name>
<dbReference type="PANTHER" id="PTHR32191">
    <property type="entry name" value="TETRASPANIN-8-RELATED"/>
    <property type="match status" value="1"/>
</dbReference>